<evidence type="ECO:0000256" key="6">
    <source>
        <dbReference type="ARBA" id="ARBA00022833"/>
    </source>
</evidence>
<evidence type="ECO:0008006" key="15">
    <source>
        <dbReference type="Google" id="ProtNLM"/>
    </source>
</evidence>
<keyword evidence="4" id="KW-0479">Metal-binding</keyword>
<dbReference type="PROSITE" id="PS51885">
    <property type="entry name" value="NEPRILYSIN"/>
    <property type="match status" value="1"/>
</dbReference>
<dbReference type="Pfam" id="PF05649">
    <property type="entry name" value="Peptidase_M13_N"/>
    <property type="match status" value="1"/>
</dbReference>
<keyword evidence="7" id="KW-0482">Metalloprotease</keyword>
<comment type="similarity">
    <text evidence="2">Belongs to the peptidase M13 family.</text>
</comment>
<organism evidence="14">
    <name type="scientific">Caenorhabditis remanei</name>
    <name type="common">Caenorhabditis vulgaris</name>
    <dbReference type="NCBI Taxonomy" id="31234"/>
    <lineage>
        <taxon>Eukaryota</taxon>
        <taxon>Metazoa</taxon>
        <taxon>Ecdysozoa</taxon>
        <taxon>Nematoda</taxon>
        <taxon>Chromadorea</taxon>
        <taxon>Rhabditida</taxon>
        <taxon>Rhabditina</taxon>
        <taxon>Rhabditomorpha</taxon>
        <taxon>Rhabditoidea</taxon>
        <taxon>Rhabditidae</taxon>
        <taxon>Peloderinae</taxon>
        <taxon>Caenorhabditis</taxon>
    </lineage>
</organism>
<dbReference type="GO" id="GO:0016485">
    <property type="term" value="P:protein processing"/>
    <property type="evidence" value="ECO:0007669"/>
    <property type="project" value="TreeGrafter"/>
</dbReference>
<dbReference type="InterPro" id="IPR018497">
    <property type="entry name" value="Peptidase_M13_C"/>
</dbReference>
<evidence type="ECO:0000256" key="7">
    <source>
        <dbReference type="ARBA" id="ARBA00023049"/>
    </source>
</evidence>
<evidence type="ECO:0000256" key="4">
    <source>
        <dbReference type="ARBA" id="ARBA00022723"/>
    </source>
</evidence>
<keyword evidence="5" id="KW-0378">Hydrolase</keyword>
<accession>E3M1P1</accession>
<dbReference type="GO" id="GO:0004222">
    <property type="term" value="F:metalloendopeptidase activity"/>
    <property type="evidence" value="ECO:0007669"/>
    <property type="project" value="InterPro"/>
</dbReference>
<name>E3M1P1_CAERE</name>
<dbReference type="AlphaFoldDB" id="E3M1P1"/>
<dbReference type="PANTHER" id="PTHR11733">
    <property type="entry name" value="ZINC METALLOPROTEASE FAMILY M13 NEPRILYSIN-RELATED"/>
    <property type="match status" value="1"/>
</dbReference>
<dbReference type="GO" id="GO:0005886">
    <property type="term" value="C:plasma membrane"/>
    <property type="evidence" value="ECO:0007669"/>
    <property type="project" value="TreeGrafter"/>
</dbReference>
<dbReference type="InterPro" id="IPR008753">
    <property type="entry name" value="Peptidase_M13_N"/>
</dbReference>
<evidence type="ECO:0000259" key="11">
    <source>
        <dbReference type="Pfam" id="PF03436"/>
    </source>
</evidence>
<evidence type="ECO:0000256" key="8">
    <source>
        <dbReference type="SAM" id="MobiDB-lite"/>
    </source>
</evidence>
<dbReference type="CDD" id="cd08662">
    <property type="entry name" value="M13"/>
    <property type="match status" value="1"/>
</dbReference>
<keyword evidence="3" id="KW-0645">Protease</keyword>
<evidence type="ECO:0000313" key="14">
    <source>
        <dbReference type="Proteomes" id="UP000008281"/>
    </source>
</evidence>
<proteinExistence type="inferred from homology"/>
<dbReference type="SUPFAM" id="SSF55486">
    <property type="entry name" value="Metalloproteases ('zincins'), catalytic domain"/>
    <property type="match status" value="1"/>
</dbReference>
<dbReference type="eggNOG" id="KOG3624">
    <property type="taxonomic scope" value="Eukaryota"/>
</dbReference>
<evidence type="ECO:0000256" key="9">
    <source>
        <dbReference type="SAM" id="Phobius"/>
    </source>
</evidence>
<gene>
    <name evidence="13" type="ORF">CRE_06590</name>
</gene>
<evidence type="ECO:0000256" key="2">
    <source>
        <dbReference type="ARBA" id="ARBA00007357"/>
    </source>
</evidence>
<feature type="transmembrane region" description="Helical" evidence="9">
    <location>
        <begin position="104"/>
        <end position="125"/>
    </location>
</feature>
<feature type="region of interest" description="Disordered" evidence="8">
    <location>
        <begin position="1"/>
        <end position="98"/>
    </location>
</feature>
<dbReference type="Pfam" id="PF03436">
    <property type="entry name" value="DUF281"/>
    <property type="match status" value="1"/>
</dbReference>
<feature type="domain" description="Peptidase M13 N-terminal" evidence="12">
    <location>
        <begin position="173"/>
        <end position="526"/>
    </location>
</feature>
<keyword evidence="14" id="KW-1185">Reference proteome</keyword>
<dbReference type="InterPro" id="IPR000718">
    <property type="entry name" value="Peptidase_M13"/>
</dbReference>
<dbReference type="Pfam" id="PF01431">
    <property type="entry name" value="Peptidase_M13"/>
    <property type="match status" value="1"/>
</dbReference>
<dbReference type="Proteomes" id="UP000008281">
    <property type="component" value="Unassembled WGS sequence"/>
</dbReference>
<dbReference type="InterPro" id="IPR024079">
    <property type="entry name" value="MetalloPept_cat_dom_sf"/>
</dbReference>
<dbReference type="EMBL" id="DS268421">
    <property type="protein sequence ID" value="EFO88816.1"/>
    <property type="molecule type" value="Genomic_DNA"/>
</dbReference>
<evidence type="ECO:0000256" key="1">
    <source>
        <dbReference type="ARBA" id="ARBA00001947"/>
    </source>
</evidence>
<protein>
    <recommendedName>
        <fullName evidence="15">Peptidase M13 N-terminal domain-containing protein</fullName>
    </recommendedName>
</protein>
<sequence length="1069" mass="120605">MGVKKTSQTPKQPKPPMKLKPMKKEKPPKKPEKKKEIEKKEKTLEKKKGPEKKKVPEEKKGPQYLKPATQSVPSSGISSAASSTISKSDPSKTPEKKKKPLKQIVLFSVLCFIILALTIALVIVGSKDAPVSPEPPTPTPTQETVKPRNVCETPACITLAQQLHDWQNTSVDPCHDFYKYSCGRYKEHVEFEGPPIYRKNNDVKRMVKEFLLNNENTTIKSEVAMKALYTKCEQSKLDMANSKSTREFYKEIREKMLEIDVATSGMLDETKLLKSLFIVAHPVGNKVNLGLFTLRFSYDSKIYLEAPKIELFADEIMDKYHSVYMSGILPYTMDIVFDEDTTRKVLKLFKVKLYIEQKQTSENTWLEFGNSGVNYKVPQMNFERLLRKLKRRKSVDFENLRKKFFVSNVPMFISQNNNILSELFEDHLEDLTYFLRFVFLDISFKKWKHFSADTECHEHVMELLPQESLQFFARNYFNKKNLKDVTNVVEKTRSSFVEMMKESNVLKENKQQAIQKVENIKSVIGYSDGNDVSGNSSYSVYLSPHRSYFEMMRTIDNNYIQRMIDFASLKSSVHPYALNPIARTEYSTPSNYLSISAPIIDNPLFDSTYPRYAKIAGIGNIIGYGMGHGFDRAGKRINSNGDLWSGWTKEEEKMYFNRTTCLFNQYNTYDYFENWKLPKETFLALDDIIANNIGSDIGWKVFKKEDVSQEPKIIGFEDYSIEKLYFRIGALNWCSSPTHQYFGKNDPVVLSFRVNGVYSNMNSFAETFNCPVGSRMNPKNKTISREYLFDSSTTATPTTTRPITSAPGTGEPVTNAPATDEPATDEPATEAPVISCETCEISTIAPTLTDSATAFTSKELSATGECKTTQVKCARTDDQLCTDVKMTANGSPLEASATATDVTATLTCAEDGTYSSGTMEMAYPCKQAEVTCSRTDSLLCQSIALLGNGIPFGTVSESRSINSVVYCGEDATYSSGPAASLYSHVNSMGVKIRRVSWMSYCIQMIIILACDACDITTIAPSSIEAGASFQHRDDTELNGCRQIYVFCQRDDSKVCSTISIKRSDLRVVL</sequence>
<reference evidence="13" key="1">
    <citation type="submission" date="2007-07" db="EMBL/GenBank/DDBJ databases">
        <title>PCAP assembly of the Caenorhabditis remanei genome.</title>
        <authorList>
            <consortium name="The Caenorhabditis remanei Sequencing Consortium"/>
            <person name="Wilson R.K."/>
        </authorList>
    </citation>
    <scope>NUCLEOTIDE SEQUENCE [LARGE SCALE GENOMIC DNA]</scope>
    <source>
        <strain evidence="13">PB4641</strain>
    </source>
</reference>
<dbReference type="InParanoid" id="E3M1P1"/>
<dbReference type="OrthoDB" id="5828345at2759"/>
<comment type="cofactor">
    <cofactor evidence="1">
        <name>Zn(2+)</name>
        <dbReference type="ChEBI" id="CHEBI:29105"/>
    </cofactor>
</comment>
<dbReference type="PANTHER" id="PTHR11733:SF7">
    <property type="entry name" value="NEPRILYSIN METALLOPEPTIDASE FAMILY-RELATED"/>
    <property type="match status" value="1"/>
</dbReference>
<evidence type="ECO:0000259" key="12">
    <source>
        <dbReference type="Pfam" id="PF05649"/>
    </source>
</evidence>
<evidence type="ECO:0000313" key="13">
    <source>
        <dbReference type="EMBL" id="EFO88816.1"/>
    </source>
</evidence>
<feature type="compositionally biased region" description="Low complexity" evidence="8">
    <location>
        <begin position="71"/>
        <end position="88"/>
    </location>
</feature>
<feature type="compositionally biased region" description="Basic and acidic residues" evidence="8">
    <location>
        <begin position="22"/>
        <end position="61"/>
    </location>
</feature>
<feature type="domain" description="Peptidase M13 C-terminal" evidence="10">
    <location>
        <begin position="586"/>
        <end position="781"/>
    </location>
</feature>
<keyword evidence="6" id="KW-0862">Zinc</keyword>
<evidence type="ECO:0000256" key="5">
    <source>
        <dbReference type="ARBA" id="ARBA00022801"/>
    </source>
</evidence>
<dbReference type="Gene3D" id="3.40.390.10">
    <property type="entry name" value="Collagenase (Catalytic Domain)"/>
    <property type="match status" value="2"/>
</dbReference>
<dbReference type="GO" id="GO:0046872">
    <property type="term" value="F:metal ion binding"/>
    <property type="evidence" value="ECO:0007669"/>
    <property type="project" value="UniProtKB-KW"/>
</dbReference>
<dbReference type="HOGENOM" id="CLU_287894_0_0_1"/>
<keyword evidence="9" id="KW-0472">Membrane</keyword>
<keyword evidence="9" id="KW-0812">Transmembrane</keyword>
<feature type="compositionally biased region" description="Low complexity" evidence="8">
    <location>
        <begin position="1"/>
        <end position="11"/>
    </location>
</feature>
<keyword evidence="9" id="KW-1133">Transmembrane helix</keyword>
<evidence type="ECO:0000259" key="10">
    <source>
        <dbReference type="Pfam" id="PF01431"/>
    </source>
</evidence>
<feature type="compositionally biased region" description="Low complexity" evidence="8">
    <location>
        <begin position="791"/>
        <end position="807"/>
    </location>
</feature>
<feature type="region of interest" description="Disordered" evidence="8">
    <location>
        <begin position="788"/>
        <end position="830"/>
    </location>
</feature>
<feature type="domain" description="DUF281" evidence="11">
    <location>
        <begin position="866"/>
        <end position="914"/>
    </location>
</feature>
<evidence type="ECO:0000256" key="3">
    <source>
        <dbReference type="ARBA" id="ARBA00022670"/>
    </source>
</evidence>
<dbReference type="InterPro" id="IPR005098">
    <property type="entry name" value="DUF281"/>
</dbReference>